<gene>
    <name evidence="2" type="ORF">AJ79_02572</name>
</gene>
<protein>
    <recommendedName>
        <fullName evidence="1">AB hydrolase-1 domain-containing protein</fullName>
    </recommendedName>
</protein>
<dbReference type="PANTHER" id="PTHR43798:SF33">
    <property type="entry name" value="HYDROLASE, PUTATIVE (AFU_ORTHOLOGUE AFUA_2G14860)-RELATED"/>
    <property type="match status" value="1"/>
</dbReference>
<sequence>MSSPKLSPGLHTFPAPNGLTFRYIVHTTPTPTSTPTPTPTATKLLLIQCPGWGMGPYYLMPAFNPLLAQNYTLLFFHPRGSAGSSRPADPSTMTTFHMAADLELFRQYLGLDQFPAMLGHSHGGTIVLAYAETFPRRVARLILIDHRLLGYDDSATFLRFRQEREGDERYAAAYHALHAWPRPATDEELGEFLSEIIPIYFYDPVANAHTYFETVGDEGFPVWCLQNMKQYDRALESGKRMVEGLKNVTAKTLMVFGKQDCQCTTENAEQTKMLGVHHADVVLLDQCGHFPWLEKPDETLRAIKDFLTG</sequence>
<accession>A0A2B7Y3D7</accession>
<dbReference type="Gene3D" id="3.40.50.1820">
    <property type="entry name" value="alpha/beta hydrolase"/>
    <property type="match status" value="1"/>
</dbReference>
<dbReference type="Pfam" id="PF00561">
    <property type="entry name" value="Abhydrolase_1"/>
    <property type="match status" value="1"/>
</dbReference>
<dbReference type="SUPFAM" id="SSF53474">
    <property type="entry name" value="alpha/beta-Hydrolases"/>
    <property type="match status" value="1"/>
</dbReference>
<dbReference type="InterPro" id="IPR029058">
    <property type="entry name" value="AB_hydrolase_fold"/>
</dbReference>
<evidence type="ECO:0000259" key="1">
    <source>
        <dbReference type="Pfam" id="PF00561"/>
    </source>
</evidence>
<keyword evidence="3" id="KW-1185">Reference proteome</keyword>
<dbReference type="OrthoDB" id="10249433at2759"/>
<name>A0A2B7Y3D7_9EURO</name>
<dbReference type="PANTHER" id="PTHR43798">
    <property type="entry name" value="MONOACYLGLYCEROL LIPASE"/>
    <property type="match status" value="1"/>
</dbReference>
<dbReference type="GO" id="GO:0016020">
    <property type="term" value="C:membrane"/>
    <property type="evidence" value="ECO:0007669"/>
    <property type="project" value="TreeGrafter"/>
</dbReference>
<organism evidence="2 3">
    <name type="scientific">Helicocarpus griseus UAMH5409</name>
    <dbReference type="NCBI Taxonomy" id="1447875"/>
    <lineage>
        <taxon>Eukaryota</taxon>
        <taxon>Fungi</taxon>
        <taxon>Dikarya</taxon>
        <taxon>Ascomycota</taxon>
        <taxon>Pezizomycotina</taxon>
        <taxon>Eurotiomycetes</taxon>
        <taxon>Eurotiomycetidae</taxon>
        <taxon>Onygenales</taxon>
        <taxon>Ajellomycetaceae</taxon>
        <taxon>Helicocarpus</taxon>
    </lineage>
</organism>
<dbReference type="InterPro" id="IPR000073">
    <property type="entry name" value="AB_hydrolase_1"/>
</dbReference>
<proteinExistence type="predicted"/>
<dbReference type="EMBL" id="PDNB01000027">
    <property type="protein sequence ID" value="PGH15207.1"/>
    <property type="molecule type" value="Genomic_DNA"/>
</dbReference>
<dbReference type="STRING" id="1447875.A0A2B7Y3D7"/>
<feature type="domain" description="AB hydrolase-1" evidence="1">
    <location>
        <begin position="46"/>
        <end position="295"/>
    </location>
</feature>
<evidence type="ECO:0000313" key="3">
    <source>
        <dbReference type="Proteomes" id="UP000223968"/>
    </source>
</evidence>
<dbReference type="InterPro" id="IPR050266">
    <property type="entry name" value="AB_hydrolase_sf"/>
</dbReference>
<dbReference type="Proteomes" id="UP000223968">
    <property type="component" value="Unassembled WGS sequence"/>
</dbReference>
<evidence type="ECO:0000313" key="2">
    <source>
        <dbReference type="EMBL" id="PGH15207.1"/>
    </source>
</evidence>
<reference evidence="2 3" key="1">
    <citation type="submission" date="2017-10" db="EMBL/GenBank/DDBJ databases">
        <title>Comparative genomics in systemic dimorphic fungi from Ajellomycetaceae.</title>
        <authorList>
            <person name="Munoz J.F."/>
            <person name="Mcewen J.G."/>
            <person name="Clay O.K."/>
            <person name="Cuomo C.A."/>
        </authorList>
    </citation>
    <scope>NUCLEOTIDE SEQUENCE [LARGE SCALE GENOMIC DNA]</scope>
    <source>
        <strain evidence="2 3">UAMH5409</strain>
    </source>
</reference>
<comment type="caution">
    <text evidence="2">The sequence shown here is derived from an EMBL/GenBank/DDBJ whole genome shotgun (WGS) entry which is preliminary data.</text>
</comment>
<dbReference type="AlphaFoldDB" id="A0A2B7Y3D7"/>